<sequence>MRVGTLGQNGADRPQFIDTTVAEIPRYKTLDVMDGMKLLRKHQKKQERGEILVFPRYGTGCFVKQGGNVPHQKRISRVRFYLFGTAGIIPVTRYDRRQSIELHGVNAFYKGRAKTVVNG</sequence>
<evidence type="ECO:0000313" key="2">
    <source>
        <dbReference type="Proteomes" id="UP000020773"/>
    </source>
</evidence>
<name>A0A015VS18_BACFG</name>
<protein>
    <submittedName>
        <fullName evidence="1">Uncharacterized protein</fullName>
    </submittedName>
</protein>
<dbReference type="AlphaFoldDB" id="A0A015VS18"/>
<proteinExistence type="predicted"/>
<evidence type="ECO:0000313" key="1">
    <source>
        <dbReference type="EMBL" id="EXY88683.1"/>
    </source>
</evidence>
<organism evidence="1 2">
    <name type="scientific">Bacteroides fragilis str. 3998T(B)3</name>
    <dbReference type="NCBI Taxonomy" id="1339316"/>
    <lineage>
        <taxon>Bacteria</taxon>
        <taxon>Pseudomonadati</taxon>
        <taxon>Bacteroidota</taxon>
        <taxon>Bacteroidia</taxon>
        <taxon>Bacteroidales</taxon>
        <taxon>Bacteroidaceae</taxon>
        <taxon>Bacteroides</taxon>
    </lineage>
</organism>
<dbReference type="Proteomes" id="UP000020773">
    <property type="component" value="Unassembled WGS sequence"/>
</dbReference>
<comment type="caution">
    <text evidence="1">The sequence shown here is derived from an EMBL/GenBank/DDBJ whole genome shotgun (WGS) entry which is preliminary data.</text>
</comment>
<accession>A0A015VS18</accession>
<reference evidence="1 2" key="1">
    <citation type="submission" date="2014-02" db="EMBL/GenBank/DDBJ databases">
        <authorList>
            <person name="Sears C."/>
            <person name="Carroll K."/>
            <person name="Sack B.R."/>
            <person name="Qadri F."/>
            <person name="Myers L.L."/>
            <person name="Chung G.-T."/>
            <person name="Escheverria P."/>
            <person name="Fraser C.M."/>
            <person name="Sadzewicz L."/>
            <person name="Shefchek K.A."/>
            <person name="Tallon L."/>
            <person name="Das S.P."/>
            <person name="Daugherty S."/>
            <person name="Mongodin E.F."/>
        </authorList>
    </citation>
    <scope>NUCLEOTIDE SEQUENCE [LARGE SCALE GENOMIC DNA]</scope>
    <source>
        <strain evidence="2">3998T(B)3</strain>
    </source>
</reference>
<dbReference type="EMBL" id="JGDB01000275">
    <property type="protein sequence ID" value="EXY88683.1"/>
    <property type="molecule type" value="Genomic_DNA"/>
</dbReference>
<gene>
    <name evidence="1" type="ORF">M125_4660</name>
</gene>